<dbReference type="Proteomes" id="UP000065807">
    <property type="component" value="Chromosome"/>
</dbReference>
<evidence type="ECO:0000256" key="1">
    <source>
        <dbReference type="ARBA" id="ARBA00008683"/>
    </source>
</evidence>
<dbReference type="PANTHER" id="PTHR33209">
    <property type="entry name" value="PROTEASE 4"/>
    <property type="match status" value="1"/>
</dbReference>
<proteinExistence type="inferred from homology"/>
<dbReference type="CDD" id="cd07018">
    <property type="entry name" value="S49_SppA_67K_type"/>
    <property type="match status" value="1"/>
</dbReference>
<protein>
    <submittedName>
        <fullName evidence="7">Signal peptidase</fullName>
    </submittedName>
</protein>
<evidence type="ECO:0000259" key="6">
    <source>
        <dbReference type="Pfam" id="PF01343"/>
    </source>
</evidence>
<keyword evidence="2" id="KW-0645">Protease</keyword>
<dbReference type="EMBL" id="AP014924">
    <property type="protein sequence ID" value="BAS26523.1"/>
    <property type="molecule type" value="Genomic_DNA"/>
</dbReference>
<evidence type="ECO:0000256" key="2">
    <source>
        <dbReference type="ARBA" id="ARBA00022670"/>
    </source>
</evidence>
<evidence type="ECO:0000256" key="3">
    <source>
        <dbReference type="ARBA" id="ARBA00022801"/>
    </source>
</evidence>
<dbReference type="KEGG" id="lpil:LIP_0666"/>
<dbReference type="InterPro" id="IPR047272">
    <property type="entry name" value="S49_SppA_C"/>
</dbReference>
<dbReference type="InterPro" id="IPR047217">
    <property type="entry name" value="S49_SppA_67K_type_N"/>
</dbReference>
<comment type="similarity">
    <text evidence="1">Belongs to the peptidase S49 family.</text>
</comment>
<dbReference type="GO" id="GO:0008236">
    <property type="term" value="F:serine-type peptidase activity"/>
    <property type="evidence" value="ECO:0007669"/>
    <property type="project" value="UniProtKB-KW"/>
</dbReference>
<keyword evidence="3" id="KW-0378">Hydrolase</keyword>
<dbReference type="CDD" id="cd07023">
    <property type="entry name" value="S49_Sppa_N_C"/>
    <property type="match status" value="1"/>
</dbReference>
<dbReference type="Gene3D" id="3.90.226.10">
    <property type="entry name" value="2-enoyl-CoA Hydratase, Chain A, domain 1"/>
    <property type="match status" value="3"/>
</dbReference>
<dbReference type="InterPro" id="IPR002142">
    <property type="entry name" value="Peptidase_S49"/>
</dbReference>
<dbReference type="RefSeq" id="WP_068134186.1">
    <property type="nucleotide sequence ID" value="NZ_AP014924.1"/>
</dbReference>
<dbReference type="OrthoDB" id="9764363at2"/>
<name>A0A0K2SHD0_LIMPI</name>
<evidence type="ECO:0000313" key="7">
    <source>
        <dbReference type="EMBL" id="BAS26523.1"/>
    </source>
</evidence>
<reference evidence="8" key="2">
    <citation type="journal article" date="2016" name="Int. J. Syst. Evol. Microbiol.">
        <title>Complete genome sequence and cell structure of Limnochorda pilosa, a Gram-negative spore-former within the phylum Firmicutes.</title>
        <authorList>
            <person name="Watanabe M."/>
            <person name="Kojima H."/>
            <person name="Fukui M."/>
        </authorList>
    </citation>
    <scope>NUCLEOTIDE SEQUENCE [LARGE SCALE GENOMIC DNA]</scope>
    <source>
        <strain evidence="8">HC45</strain>
    </source>
</reference>
<dbReference type="InterPro" id="IPR029045">
    <property type="entry name" value="ClpP/crotonase-like_dom_sf"/>
</dbReference>
<keyword evidence="8" id="KW-1185">Reference proteome</keyword>
<feature type="active site" description="Nucleophile" evidence="5">
    <location>
        <position position="372"/>
    </location>
</feature>
<gene>
    <name evidence="7" type="ORF">LIP_0666</name>
</gene>
<reference evidence="8" key="1">
    <citation type="submission" date="2015-07" db="EMBL/GenBank/DDBJ databases">
        <title>Complete genome sequence and phylogenetic analysis of Limnochorda pilosa.</title>
        <authorList>
            <person name="Watanabe M."/>
            <person name="Kojima H."/>
            <person name="Fukui M."/>
        </authorList>
    </citation>
    <scope>NUCLEOTIDE SEQUENCE [LARGE SCALE GENOMIC DNA]</scope>
    <source>
        <strain evidence="8">HC45</strain>
    </source>
</reference>
<dbReference type="PATRIC" id="fig|1555112.3.peg.696"/>
<dbReference type="PIRSF" id="PIRSF001217">
    <property type="entry name" value="Protease_4_SppA"/>
    <property type="match status" value="1"/>
</dbReference>
<feature type="active site" description="Proton donor/acceptor" evidence="5">
    <location>
        <position position="171"/>
    </location>
</feature>
<feature type="domain" description="Peptidase S49" evidence="6">
    <location>
        <begin position="103"/>
        <end position="244"/>
    </location>
</feature>
<dbReference type="PANTHER" id="PTHR33209:SF1">
    <property type="entry name" value="PEPTIDASE S49 DOMAIN-CONTAINING PROTEIN"/>
    <property type="match status" value="1"/>
</dbReference>
<evidence type="ECO:0000313" key="8">
    <source>
        <dbReference type="Proteomes" id="UP000065807"/>
    </source>
</evidence>
<dbReference type="AlphaFoldDB" id="A0A0K2SHD0"/>
<organism evidence="7 8">
    <name type="scientific">Limnochorda pilosa</name>
    <dbReference type="NCBI Taxonomy" id="1555112"/>
    <lineage>
        <taxon>Bacteria</taxon>
        <taxon>Bacillati</taxon>
        <taxon>Bacillota</taxon>
        <taxon>Limnochordia</taxon>
        <taxon>Limnochordales</taxon>
        <taxon>Limnochordaceae</taxon>
        <taxon>Limnochorda</taxon>
    </lineage>
</organism>
<dbReference type="STRING" id="1555112.LIP_0666"/>
<accession>A0A0K2SHD0</accession>
<feature type="domain" description="Peptidase S49" evidence="6">
    <location>
        <begin position="356"/>
        <end position="506"/>
    </location>
</feature>
<dbReference type="Pfam" id="PF01343">
    <property type="entry name" value="Peptidase_S49"/>
    <property type="match status" value="2"/>
</dbReference>
<dbReference type="GO" id="GO:0016020">
    <property type="term" value="C:membrane"/>
    <property type="evidence" value="ECO:0007669"/>
    <property type="project" value="InterPro"/>
</dbReference>
<sequence length="572" mass="62587">MLAYVLFALKDLWRRLANLRRRMRAAPDYVLFLLEGAYPDLPAPDGGFLRRRLAPRPLSLEELAERFEEVAGDPRVRGVVLHLRALRLAPAQIGTVRGMIGRLRAAGKRVVAWATSYDIATYWVACAANEVLLQPGGGVAPLGLRQEYVFLADALEAVGLKGDFVQISPYKTAPDRFTRTNLSDEAREMANWLMDSQYHALLEAVRAGRTLDEAGALRLVDDAPLTDKTALDRGAVDHLVHEEALPAHLGTDGRPARLVPWDEARRQLLRPPLPHPGRHIARIRIDGLIVDGWSRRPPFRLPFPILGEVQTGDLTVVQQARQVLEDRRAAALIVYVNSGGGSATASEAMAASFQQVAARKPVVAVMGDVAASGGYYVTTPARWVVARPGTLTGSIGVLAGKFVDTGLGRRLRTHREVVSRGKNVGLFHPDRPFEPHERAWVWESIRRTYELFLERVAAGRKMPVEDVDHVGGGRVWTGRQALERGLVDELGGMEEAEAKALELAGITTRLSVRDVREGRNLMAPSSVAAGEPEGLGGLQAHLATAWGLFRGGAPLCLSPVLWTRDMGSAYDP</sequence>
<evidence type="ECO:0000256" key="4">
    <source>
        <dbReference type="ARBA" id="ARBA00022825"/>
    </source>
</evidence>
<dbReference type="SUPFAM" id="SSF52096">
    <property type="entry name" value="ClpP/crotonase"/>
    <property type="match status" value="2"/>
</dbReference>
<dbReference type="GO" id="GO:0006465">
    <property type="term" value="P:signal peptide processing"/>
    <property type="evidence" value="ECO:0007669"/>
    <property type="project" value="InterPro"/>
</dbReference>
<dbReference type="InterPro" id="IPR004634">
    <property type="entry name" value="Pept_S49_pIV"/>
</dbReference>
<keyword evidence="4" id="KW-0720">Serine protease</keyword>
<evidence type="ECO:0000256" key="5">
    <source>
        <dbReference type="PIRSR" id="PIRSR001217-1"/>
    </source>
</evidence>